<protein>
    <recommendedName>
        <fullName evidence="7">MARVEL domain-containing protein</fullName>
    </recommendedName>
</protein>
<keyword evidence="9" id="KW-1185">Reference proteome</keyword>
<dbReference type="Ensembl" id="ENSCSAVT00000018909.1">
    <property type="protein sequence ID" value="ENSCSAVP00000018704.1"/>
    <property type="gene ID" value="ENSCSAVG00000010991.1"/>
</dbReference>
<feature type="transmembrane region" description="Helical" evidence="6">
    <location>
        <begin position="124"/>
        <end position="150"/>
    </location>
</feature>
<name>H2ZM88_CIOSA</name>
<keyword evidence="2 5" id="KW-0812">Transmembrane</keyword>
<organism evidence="8 9">
    <name type="scientific">Ciona savignyi</name>
    <name type="common">Pacific transparent sea squirt</name>
    <dbReference type="NCBI Taxonomy" id="51511"/>
    <lineage>
        <taxon>Eukaryota</taxon>
        <taxon>Metazoa</taxon>
        <taxon>Chordata</taxon>
        <taxon>Tunicata</taxon>
        <taxon>Ascidiacea</taxon>
        <taxon>Phlebobranchia</taxon>
        <taxon>Cionidae</taxon>
        <taxon>Ciona</taxon>
    </lineage>
</organism>
<dbReference type="GeneTree" id="ENSGT00390000006558"/>
<feature type="transmembrane region" description="Helical" evidence="6">
    <location>
        <begin position="54"/>
        <end position="77"/>
    </location>
</feature>
<dbReference type="HOGENOM" id="CLU_1593951_0_0_1"/>
<dbReference type="PANTHER" id="PTHR22776:SF97">
    <property type="entry name" value="RE01453P"/>
    <property type="match status" value="1"/>
</dbReference>
<dbReference type="PROSITE" id="PS51225">
    <property type="entry name" value="MARVEL"/>
    <property type="match status" value="1"/>
</dbReference>
<evidence type="ECO:0000256" key="5">
    <source>
        <dbReference type="PROSITE-ProRule" id="PRU00581"/>
    </source>
</evidence>
<evidence type="ECO:0000313" key="8">
    <source>
        <dbReference type="Ensembl" id="ENSCSAVP00000018704.1"/>
    </source>
</evidence>
<dbReference type="PANTHER" id="PTHR22776">
    <property type="entry name" value="MARVEL-CONTAINING POTENTIAL LIPID RAFT-ASSOCIATED PROTEIN"/>
    <property type="match status" value="1"/>
</dbReference>
<keyword evidence="3 6" id="KW-1133">Transmembrane helix</keyword>
<sequence length="169" mass="18784">MARSSVGIDGGLLKSRDGIFKALVVILSLIAWILNLSSNYWIWHTPRTSELVFVSFALGFTFVTELFSYVVYFFQLYSLPLVRRAPWKILELLYAVICAVFNFVGMCIAAALSGRFTAFNIPNLHGLTVATAICSAALVLLFLLYGFLLLRGQEPRSVPPSRSETHVST</sequence>
<evidence type="ECO:0000256" key="6">
    <source>
        <dbReference type="SAM" id="Phobius"/>
    </source>
</evidence>
<dbReference type="Pfam" id="PF01284">
    <property type="entry name" value="MARVEL"/>
    <property type="match status" value="1"/>
</dbReference>
<dbReference type="Proteomes" id="UP000007875">
    <property type="component" value="Unassembled WGS sequence"/>
</dbReference>
<comment type="subcellular location">
    <subcellularLocation>
        <location evidence="1">Membrane</location>
        <topology evidence="1">Multi-pass membrane protein</topology>
    </subcellularLocation>
</comment>
<evidence type="ECO:0000256" key="3">
    <source>
        <dbReference type="ARBA" id="ARBA00022989"/>
    </source>
</evidence>
<evidence type="ECO:0000259" key="7">
    <source>
        <dbReference type="PROSITE" id="PS51225"/>
    </source>
</evidence>
<feature type="transmembrane region" description="Helical" evidence="6">
    <location>
        <begin position="20"/>
        <end position="42"/>
    </location>
</feature>
<evidence type="ECO:0000256" key="4">
    <source>
        <dbReference type="ARBA" id="ARBA00023136"/>
    </source>
</evidence>
<accession>H2ZM88</accession>
<dbReference type="InterPro" id="IPR008253">
    <property type="entry name" value="Marvel"/>
</dbReference>
<feature type="transmembrane region" description="Helical" evidence="6">
    <location>
        <begin position="89"/>
        <end position="112"/>
    </location>
</feature>
<dbReference type="AlphaFoldDB" id="H2ZM88"/>
<dbReference type="GO" id="GO:0016020">
    <property type="term" value="C:membrane"/>
    <property type="evidence" value="ECO:0007669"/>
    <property type="project" value="UniProtKB-SubCell"/>
</dbReference>
<proteinExistence type="predicted"/>
<reference evidence="9" key="1">
    <citation type="submission" date="2003-08" db="EMBL/GenBank/DDBJ databases">
        <authorList>
            <person name="Birren B."/>
            <person name="Nusbaum C."/>
            <person name="Abebe A."/>
            <person name="Abouelleil A."/>
            <person name="Adekoya E."/>
            <person name="Ait-zahra M."/>
            <person name="Allen N."/>
            <person name="Allen T."/>
            <person name="An P."/>
            <person name="Anderson M."/>
            <person name="Anderson S."/>
            <person name="Arachchi H."/>
            <person name="Armbruster J."/>
            <person name="Bachantsang P."/>
            <person name="Baldwin J."/>
            <person name="Barry A."/>
            <person name="Bayul T."/>
            <person name="Blitshsteyn B."/>
            <person name="Bloom T."/>
            <person name="Blye J."/>
            <person name="Boguslavskiy L."/>
            <person name="Borowsky M."/>
            <person name="Boukhgalter B."/>
            <person name="Brunache A."/>
            <person name="Butler J."/>
            <person name="Calixte N."/>
            <person name="Calvo S."/>
            <person name="Camarata J."/>
            <person name="Campo K."/>
            <person name="Chang J."/>
            <person name="Cheshatsang Y."/>
            <person name="Citroen M."/>
            <person name="Collymore A."/>
            <person name="Considine T."/>
            <person name="Cook A."/>
            <person name="Cooke P."/>
            <person name="Corum B."/>
            <person name="Cuomo C."/>
            <person name="David R."/>
            <person name="Dawoe T."/>
            <person name="Degray S."/>
            <person name="Dodge S."/>
            <person name="Dooley K."/>
            <person name="Dorje P."/>
            <person name="Dorjee K."/>
            <person name="Dorris L."/>
            <person name="Duffey N."/>
            <person name="Dupes A."/>
            <person name="Elkins T."/>
            <person name="Engels R."/>
            <person name="Erickson J."/>
            <person name="Farina A."/>
            <person name="Faro S."/>
            <person name="Ferreira P."/>
            <person name="Fischer H."/>
            <person name="Fitzgerald M."/>
            <person name="Foley K."/>
            <person name="Gage D."/>
            <person name="Galagan J."/>
            <person name="Gearin G."/>
            <person name="Gnerre S."/>
            <person name="Gnirke A."/>
            <person name="Goyette A."/>
            <person name="Graham J."/>
            <person name="Grandbois E."/>
            <person name="Gyaltsen K."/>
            <person name="Hafez N."/>
            <person name="Hagopian D."/>
            <person name="Hagos B."/>
            <person name="Hall J."/>
            <person name="Hatcher B."/>
            <person name="Heller A."/>
            <person name="Higgins H."/>
            <person name="Honan T."/>
            <person name="Horn A."/>
            <person name="Houde N."/>
            <person name="Hughes L."/>
            <person name="Hulme W."/>
            <person name="Husby E."/>
            <person name="Iliev I."/>
            <person name="Jaffe D."/>
            <person name="Jones C."/>
            <person name="Kamal M."/>
            <person name="Kamat A."/>
            <person name="Kamvysselis M."/>
            <person name="Karlsson E."/>
            <person name="Kells C."/>
            <person name="Kieu A."/>
            <person name="Kisner P."/>
            <person name="Kodira C."/>
            <person name="Kulbokas E."/>
            <person name="Labutti K."/>
            <person name="Lama D."/>
            <person name="Landers T."/>
            <person name="Leger J."/>
            <person name="Levine S."/>
            <person name="Lewis D."/>
            <person name="Lewis T."/>
            <person name="Lindblad-toh K."/>
            <person name="Liu X."/>
            <person name="Lokyitsang T."/>
            <person name="Lokyitsang Y."/>
            <person name="Lucien O."/>
            <person name="Lui A."/>
            <person name="Ma L.J."/>
            <person name="Mabbitt R."/>
            <person name="Macdonald J."/>
            <person name="Maclean C."/>
            <person name="Major J."/>
            <person name="Manning J."/>
            <person name="Marabella R."/>
            <person name="Maru K."/>
            <person name="Matthews C."/>
            <person name="Mauceli E."/>
            <person name="Mccarthy M."/>
            <person name="Mcdonough S."/>
            <person name="Mcghee T."/>
            <person name="Meldrim J."/>
            <person name="Meneus L."/>
            <person name="Mesirov J."/>
            <person name="Mihalev A."/>
            <person name="Mihova T."/>
            <person name="Mikkelsen T."/>
            <person name="Mlenga V."/>
            <person name="Moru K."/>
            <person name="Mozes J."/>
            <person name="Mulrain L."/>
            <person name="Munson G."/>
            <person name="Naylor J."/>
            <person name="Newes C."/>
            <person name="Nguyen C."/>
            <person name="Nguyen N."/>
            <person name="Nguyen T."/>
            <person name="Nicol R."/>
            <person name="Nielsen C."/>
            <person name="Nizzari M."/>
            <person name="Norbu C."/>
            <person name="Norbu N."/>
            <person name="O'donnell P."/>
            <person name="Okoawo O."/>
            <person name="O'leary S."/>
            <person name="Omotosho B."/>
            <person name="O'neill K."/>
            <person name="Osman S."/>
            <person name="Parker S."/>
            <person name="Perrin D."/>
            <person name="Phunkhang P."/>
            <person name="Piqani B."/>
            <person name="Purcell S."/>
            <person name="Rachupka T."/>
            <person name="Ramasamy U."/>
            <person name="Rameau R."/>
            <person name="Ray V."/>
            <person name="Raymond C."/>
            <person name="Retta R."/>
            <person name="Richardson S."/>
            <person name="Rise C."/>
            <person name="Rodriguez J."/>
            <person name="Rogers J."/>
            <person name="Rogov P."/>
            <person name="Rutman M."/>
            <person name="Schupbach R."/>
            <person name="Seaman C."/>
            <person name="Settipalli S."/>
            <person name="Sharpe T."/>
            <person name="Sheridan J."/>
            <person name="Sherpa N."/>
            <person name="Shi J."/>
            <person name="Smirnov S."/>
            <person name="Smith C."/>
            <person name="Sougnez C."/>
            <person name="Spencer B."/>
            <person name="Stalker J."/>
            <person name="Stange-thomann N."/>
            <person name="Stavropoulos S."/>
            <person name="Stetson K."/>
            <person name="Stone C."/>
            <person name="Stone S."/>
            <person name="Stubbs M."/>
            <person name="Talamas J."/>
            <person name="Tchuinga P."/>
            <person name="Tenzing P."/>
            <person name="Tesfaye S."/>
            <person name="Theodore J."/>
            <person name="Thoulutsang Y."/>
            <person name="Topham K."/>
            <person name="Towey S."/>
            <person name="Tsamla T."/>
            <person name="Tsomo N."/>
            <person name="Vallee D."/>
            <person name="Vassiliev H."/>
            <person name="Venkataraman V."/>
            <person name="Vinson J."/>
            <person name="Vo A."/>
            <person name="Wade C."/>
            <person name="Wang S."/>
            <person name="Wangchuk T."/>
            <person name="Wangdi T."/>
            <person name="Whittaker C."/>
            <person name="Wilkinson J."/>
            <person name="Wu Y."/>
            <person name="Wyman D."/>
            <person name="Yadav S."/>
            <person name="Yang S."/>
            <person name="Yang X."/>
            <person name="Yeager S."/>
            <person name="Yee E."/>
            <person name="Young G."/>
            <person name="Zainoun J."/>
            <person name="Zembeck L."/>
            <person name="Zimmer A."/>
            <person name="Zody M."/>
            <person name="Lander E."/>
        </authorList>
    </citation>
    <scope>NUCLEOTIDE SEQUENCE [LARGE SCALE GENOMIC DNA]</scope>
</reference>
<dbReference type="InterPro" id="IPR050578">
    <property type="entry name" value="MARVEL-CKLF_proteins"/>
</dbReference>
<feature type="domain" description="MARVEL" evidence="7">
    <location>
        <begin position="12"/>
        <end position="153"/>
    </location>
</feature>
<dbReference type="OMA" id="IWHTPRT"/>
<evidence type="ECO:0000256" key="1">
    <source>
        <dbReference type="ARBA" id="ARBA00004141"/>
    </source>
</evidence>
<reference evidence="8" key="2">
    <citation type="submission" date="2025-08" db="UniProtKB">
        <authorList>
            <consortium name="Ensembl"/>
        </authorList>
    </citation>
    <scope>IDENTIFICATION</scope>
</reference>
<dbReference type="InParanoid" id="H2ZM88"/>
<evidence type="ECO:0000313" key="9">
    <source>
        <dbReference type="Proteomes" id="UP000007875"/>
    </source>
</evidence>
<keyword evidence="4 5" id="KW-0472">Membrane</keyword>
<evidence type="ECO:0000256" key="2">
    <source>
        <dbReference type="ARBA" id="ARBA00022692"/>
    </source>
</evidence>
<reference evidence="8" key="3">
    <citation type="submission" date="2025-09" db="UniProtKB">
        <authorList>
            <consortium name="Ensembl"/>
        </authorList>
    </citation>
    <scope>IDENTIFICATION</scope>
</reference>